<proteinExistence type="predicted"/>
<accession>A0ABY7L9N3</accession>
<evidence type="ECO:0000313" key="1">
    <source>
        <dbReference type="EMBL" id="WBA13955.1"/>
    </source>
</evidence>
<reference evidence="1" key="1">
    <citation type="submission" date="2022-09" db="EMBL/GenBank/DDBJ databases">
        <authorList>
            <person name="Li Z.-J."/>
        </authorList>
    </citation>
    <scope>NUCLEOTIDE SEQUENCE</scope>
    <source>
        <strain evidence="1">TGB10</strain>
    </source>
</reference>
<keyword evidence="2" id="KW-1185">Reference proteome</keyword>
<dbReference type="RefSeq" id="WP_269597314.1">
    <property type="nucleotide sequence ID" value="NZ_CP114584.1"/>
</dbReference>
<evidence type="ECO:0008006" key="3">
    <source>
        <dbReference type="Google" id="ProtNLM"/>
    </source>
</evidence>
<dbReference type="EMBL" id="CP114584">
    <property type="protein sequence ID" value="WBA13955.1"/>
    <property type="molecule type" value="Genomic_DNA"/>
</dbReference>
<sequence>MRVLISDFYNHVNCMNSAVQLYSKFGDIDLHAPKGCDGYHDINTLTSYSLIFYFDLIIKAIRYEKVVILTGPEHLKGLRGLIYAISFYIFAYIHKRKLILNIRTVDSYVRRKGIYKLLKAASNNMGLLTFESDACKKEYCTQNKCKNALVTYIYYPSVERVTFLPGCETTIGLLGMVNSKKRDYKIVYDALNYILYNKGIKFTVYAIGAYREKDCIFESLKEVCNLVYVEHFLSENEMLEMVKNCGFFISPNKAEMRYGYSKGTGAFGDAIKYNRKLIVPSFTDPIKEFSSFSSYYNNVNELVSSILSNYKKQDDNSVFEKYELAEIQKRLSGLIVKG</sequence>
<dbReference type="Proteomes" id="UP001164676">
    <property type="component" value="Chromosome"/>
</dbReference>
<dbReference type="SUPFAM" id="SSF53756">
    <property type="entry name" value="UDP-Glycosyltransferase/glycogen phosphorylase"/>
    <property type="match status" value="1"/>
</dbReference>
<evidence type="ECO:0000313" key="2">
    <source>
        <dbReference type="Proteomes" id="UP001164676"/>
    </source>
</evidence>
<gene>
    <name evidence="1" type="ORF">N7E60_09465</name>
</gene>
<organism evidence="1 2">
    <name type="scientific">Salinivibrio proteolyticus</name>
    <dbReference type="NCBI Taxonomy" id="334715"/>
    <lineage>
        <taxon>Bacteria</taxon>
        <taxon>Pseudomonadati</taxon>
        <taxon>Pseudomonadota</taxon>
        <taxon>Gammaproteobacteria</taxon>
        <taxon>Vibrionales</taxon>
        <taxon>Vibrionaceae</taxon>
        <taxon>Salinivibrio</taxon>
    </lineage>
</organism>
<protein>
    <recommendedName>
        <fullName evidence="3">Glycosyl transferase family 1 domain-containing protein</fullName>
    </recommendedName>
</protein>
<name>A0ABY7L9N3_9GAMM</name>